<evidence type="ECO:0000256" key="3">
    <source>
        <dbReference type="ARBA" id="ARBA00022827"/>
    </source>
</evidence>
<dbReference type="PRINTS" id="PR00420">
    <property type="entry name" value="RNGMNOXGNASE"/>
</dbReference>
<evidence type="ECO:0000256" key="1">
    <source>
        <dbReference type="ARBA" id="ARBA00007992"/>
    </source>
</evidence>
<dbReference type="GO" id="GO:0004497">
    <property type="term" value="F:monooxygenase activity"/>
    <property type="evidence" value="ECO:0007669"/>
    <property type="project" value="UniProtKB-KW"/>
</dbReference>
<keyword evidence="8" id="KW-1185">Reference proteome</keyword>
<evidence type="ECO:0000313" key="7">
    <source>
        <dbReference type="EMBL" id="KAH8983518.1"/>
    </source>
</evidence>
<keyword evidence="5" id="KW-0503">Monooxygenase</keyword>
<keyword evidence="2" id="KW-0285">Flavoprotein</keyword>
<sequence>MAKVQIPHPVYTLSLPYRPQTRSHAAAKKATLRIRFVIVGGGAAGLACAVALRRVGHQVIVLEKDLNFVGSSKRRGIRMPPNMTKIFNYWGMSGDVDDIGTPVDRLIISRLENAYLLGIHQWEYELVQEAGGEFTAVSHYRLRKLLLEAAVELGAVIRTNAEVVEIAADCRSLRLASGEVIQADVIIGADGNRGLCRKLLCPNDPPNGTGVMLFDSVIPGDSIRADPELSSLLQREQVSQWAWFGHERASLCCPIGPSQDLDLAFHFYAIDDGATEGWDDILSPEQFAPYLSGTEPRIQKLGRLARPTRVRMMERTFPEEWVHETGRLVIVGSAAHPFPPAVMYGPSMSLEDASVLAKLFSHLGREEQIRSFLYAFQNLREGRCQSNRALDIGNIKFMMVPTGEMTEMRDKMMRARYDQGRNVLEDGTVAQWDRNRELFGYDAEDEADNWWVQWGLLQERARAAHLENGVRLDLFALDVNMRIA</sequence>
<dbReference type="Proteomes" id="UP001201163">
    <property type="component" value="Unassembled WGS sequence"/>
</dbReference>
<dbReference type="InterPro" id="IPR050493">
    <property type="entry name" value="FAD-dep_Monooxygenase_BioMet"/>
</dbReference>
<evidence type="ECO:0000313" key="8">
    <source>
        <dbReference type="Proteomes" id="UP001201163"/>
    </source>
</evidence>
<dbReference type="PANTHER" id="PTHR13789:SF309">
    <property type="entry name" value="PUTATIVE (AFU_ORTHOLOGUE AFUA_6G14510)-RELATED"/>
    <property type="match status" value="1"/>
</dbReference>
<evidence type="ECO:0000256" key="5">
    <source>
        <dbReference type="ARBA" id="ARBA00023033"/>
    </source>
</evidence>
<dbReference type="SUPFAM" id="SSF51905">
    <property type="entry name" value="FAD/NAD(P)-binding domain"/>
    <property type="match status" value="1"/>
</dbReference>
<accession>A0AAD4LE24</accession>
<reference evidence="7" key="1">
    <citation type="submission" date="2022-01" db="EMBL/GenBank/DDBJ databases">
        <title>Comparative genomics reveals a dynamic genome evolution in the ectomycorrhizal milk-cap (Lactarius) mushrooms.</title>
        <authorList>
            <consortium name="DOE Joint Genome Institute"/>
            <person name="Lebreton A."/>
            <person name="Tang N."/>
            <person name="Kuo A."/>
            <person name="LaButti K."/>
            <person name="Drula E."/>
            <person name="Barry K."/>
            <person name="Clum A."/>
            <person name="Lipzen A."/>
            <person name="Mousain D."/>
            <person name="Ng V."/>
            <person name="Wang R."/>
            <person name="Wang X."/>
            <person name="Dai Y."/>
            <person name="Henrissat B."/>
            <person name="Grigoriev I.V."/>
            <person name="Guerin-Laguette A."/>
            <person name="Yu F."/>
            <person name="Martin F.M."/>
        </authorList>
    </citation>
    <scope>NUCLEOTIDE SEQUENCE</scope>
    <source>
        <strain evidence="7">QP</strain>
    </source>
</reference>
<dbReference type="InterPro" id="IPR002938">
    <property type="entry name" value="FAD-bd"/>
</dbReference>
<dbReference type="EMBL" id="JAKELL010000087">
    <property type="protein sequence ID" value="KAH8983518.1"/>
    <property type="molecule type" value="Genomic_DNA"/>
</dbReference>
<comment type="caution">
    <text evidence="7">The sequence shown here is derived from an EMBL/GenBank/DDBJ whole genome shotgun (WGS) entry which is preliminary data.</text>
</comment>
<dbReference type="AlphaFoldDB" id="A0AAD4LE24"/>
<protein>
    <submittedName>
        <fullName evidence="7">FAD/NAD-P-binding domain-containing protein</fullName>
    </submittedName>
</protein>
<keyword evidence="3" id="KW-0274">FAD</keyword>
<dbReference type="GO" id="GO:0071949">
    <property type="term" value="F:FAD binding"/>
    <property type="evidence" value="ECO:0007669"/>
    <property type="project" value="InterPro"/>
</dbReference>
<name>A0AAD4LE24_9AGAM</name>
<proteinExistence type="inferred from homology"/>
<evidence type="ECO:0000256" key="4">
    <source>
        <dbReference type="ARBA" id="ARBA00023002"/>
    </source>
</evidence>
<gene>
    <name evidence="7" type="ORF">EDB92DRAFT_2037750</name>
</gene>
<feature type="domain" description="FAD-binding" evidence="6">
    <location>
        <begin position="37"/>
        <end position="378"/>
    </location>
</feature>
<dbReference type="Pfam" id="PF01494">
    <property type="entry name" value="FAD_binding_3"/>
    <property type="match status" value="1"/>
</dbReference>
<keyword evidence="4" id="KW-0560">Oxidoreductase</keyword>
<organism evidence="7 8">
    <name type="scientific">Lactarius akahatsu</name>
    <dbReference type="NCBI Taxonomy" id="416441"/>
    <lineage>
        <taxon>Eukaryota</taxon>
        <taxon>Fungi</taxon>
        <taxon>Dikarya</taxon>
        <taxon>Basidiomycota</taxon>
        <taxon>Agaricomycotina</taxon>
        <taxon>Agaricomycetes</taxon>
        <taxon>Russulales</taxon>
        <taxon>Russulaceae</taxon>
        <taxon>Lactarius</taxon>
    </lineage>
</organism>
<evidence type="ECO:0000256" key="2">
    <source>
        <dbReference type="ARBA" id="ARBA00022630"/>
    </source>
</evidence>
<dbReference type="PANTHER" id="PTHR13789">
    <property type="entry name" value="MONOOXYGENASE"/>
    <property type="match status" value="1"/>
</dbReference>
<evidence type="ECO:0000259" key="6">
    <source>
        <dbReference type="Pfam" id="PF01494"/>
    </source>
</evidence>
<dbReference type="Gene3D" id="3.50.50.60">
    <property type="entry name" value="FAD/NAD(P)-binding domain"/>
    <property type="match status" value="1"/>
</dbReference>
<comment type="similarity">
    <text evidence="1">Belongs to the paxM FAD-dependent monooxygenase family.</text>
</comment>
<dbReference type="InterPro" id="IPR036188">
    <property type="entry name" value="FAD/NAD-bd_sf"/>
</dbReference>